<dbReference type="CDD" id="cd18186">
    <property type="entry name" value="BTB_POZ_ZBTB_KLHL-like"/>
    <property type="match status" value="1"/>
</dbReference>
<accession>A0A1J9R5Z1</accession>
<dbReference type="OrthoDB" id="194443at2759"/>
<gene>
    <name evidence="3" type="ORF">ACJ73_05588</name>
</gene>
<dbReference type="SUPFAM" id="SSF54695">
    <property type="entry name" value="POZ domain"/>
    <property type="match status" value="1"/>
</dbReference>
<dbReference type="InterPro" id="IPR011333">
    <property type="entry name" value="SKP1/BTB/POZ_sf"/>
</dbReference>
<dbReference type="Gene3D" id="3.30.710.10">
    <property type="entry name" value="Potassium Channel Kv1.1, Chain A"/>
    <property type="match status" value="1"/>
</dbReference>
<evidence type="ECO:0000256" key="1">
    <source>
        <dbReference type="SAM" id="MobiDB-lite"/>
    </source>
</evidence>
<evidence type="ECO:0000259" key="2">
    <source>
        <dbReference type="PROSITE" id="PS50097"/>
    </source>
</evidence>
<dbReference type="InterPro" id="IPR000210">
    <property type="entry name" value="BTB/POZ_dom"/>
</dbReference>
<reference evidence="3 4" key="1">
    <citation type="submission" date="2015-08" db="EMBL/GenBank/DDBJ databases">
        <title>Emmonsia species relationships and genome sequence.</title>
        <authorList>
            <person name="Cuomo C.A."/>
            <person name="Schwartz I.S."/>
            <person name="Kenyon C."/>
            <person name="De Hoog G.S."/>
            <person name="Govender N.P."/>
            <person name="Botha A."/>
            <person name="Moreno L."/>
            <person name="De Vries M."/>
            <person name="Munoz J.F."/>
            <person name="Stielow J.B."/>
        </authorList>
    </citation>
    <scope>NUCLEOTIDE SEQUENCE [LARGE SCALE GENOMIC DNA]</scope>
    <source>
        <strain evidence="3 4">EI222</strain>
    </source>
</reference>
<protein>
    <recommendedName>
        <fullName evidence="2">BTB domain-containing protein</fullName>
    </recommendedName>
</protein>
<comment type="caution">
    <text evidence="3">The sequence shown here is derived from an EMBL/GenBank/DDBJ whole genome shotgun (WGS) entry which is preliminary data.</text>
</comment>
<sequence>MPPSDTEDSLAPTNSPALVDPDEEKFSEYLSSPSVPVIVGPSDSARTFHLHSRLLVKASSYFKAALKRDRFTEGQEQKVELEDVQPATFGFFIEWLYRDGWENGSGTSELHETIIPLYVRVYVLGERLFCPRMQDAAAKIIYKSLDEMGSSYSDTVVCDLLEIVETEMAYKASDDPLADRILWLAVQRLEKLQKFDRFASLLQEHQELAMHLCMRAGSKSWNSKRKSSGRFKQEVRTVSALNADTSNQLINIRLKRASKTKFL</sequence>
<feature type="region of interest" description="Disordered" evidence="1">
    <location>
        <begin position="1"/>
        <end position="21"/>
    </location>
</feature>
<evidence type="ECO:0000313" key="3">
    <source>
        <dbReference type="EMBL" id="OJD23053.1"/>
    </source>
</evidence>
<keyword evidence="4" id="KW-1185">Reference proteome</keyword>
<dbReference type="EMBL" id="LGTZ01000889">
    <property type="protein sequence ID" value="OJD23053.1"/>
    <property type="molecule type" value="Genomic_DNA"/>
</dbReference>
<dbReference type="Pfam" id="PF00651">
    <property type="entry name" value="BTB"/>
    <property type="match status" value="1"/>
</dbReference>
<name>A0A1J9R5Z1_9EURO</name>
<feature type="domain" description="BTB" evidence="2">
    <location>
        <begin position="33"/>
        <end position="97"/>
    </location>
</feature>
<dbReference type="STRING" id="1658174.A0A1J9R5Z1"/>
<dbReference type="Proteomes" id="UP000242791">
    <property type="component" value="Unassembled WGS sequence"/>
</dbReference>
<dbReference type="VEuPathDB" id="FungiDB:ACJ73_05588"/>
<dbReference type="PANTHER" id="PTHR47843">
    <property type="entry name" value="BTB DOMAIN-CONTAINING PROTEIN-RELATED"/>
    <property type="match status" value="1"/>
</dbReference>
<dbReference type="AlphaFoldDB" id="A0A1J9R5Z1"/>
<evidence type="ECO:0000313" key="4">
    <source>
        <dbReference type="Proteomes" id="UP000242791"/>
    </source>
</evidence>
<proteinExistence type="predicted"/>
<dbReference type="PROSITE" id="PS50097">
    <property type="entry name" value="BTB"/>
    <property type="match status" value="1"/>
</dbReference>
<organism evidence="3 4">
    <name type="scientific">Blastomyces percursus</name>
    <dbReference type="NCBI Taxonomy" id="1658174"/>
    <lineage>
        <taxon>Eukaryota</taxon>
        <taxon>Fungi</taxon>
        <taxon>Dikarya</taxon>
        <taxon>Ascomycota</taxon>
        <taxon>Pezizomycotina</taxon>
        <taxon>Eurotiomycetes</taxon>
        <taxon>Eurotiomycetidae</taxon>
        <taxon>Onygenales</taxon>
        <taxon>Ajellomycetaceae</taxon>
        <taxon>Blastomyces</taxon>
    </lineage>
</organism>
<dbReference type="PANTHER" id="PTHR47843:SF2">
    <property type="entry name" value="BTB DOMAIN-CONTAINING PROTEIN"/>
    <property type="match status" value="1"/>
</dbReference>